<accession>A0ABV6F2S4</accession>
<feature type="domain" description="YdbS-like PH" evidence="3">
    <location>
        <begin position="82"/>
        <end position="157"/>
    </location>
</feature>
<comment type="caution">
    <text evidence="4">The sequence shown here is derived from an EMBL/GenBank/DDBJ whole genome shotgun (WGS) entry which is preliminary data.</text>
</comment>
<evidence type="ECO:0000313" key="5">
    <source>
        <dbReference type="Proteomes" id="UP001589766"/>
    </source>
</evidence>
<dbReference type="EMBL" id="JBHLWH010000011">
    <property type="protein sequence ID" value="MFC0247634.1"/>
    <property type="molecule type" value="Genomic_DNA"/>
</dbReference>
<evidence type="ECO:0000256" key="2">
    <source>
        <dbReference type="SAM" id="Phobius"/>
    </source>
</evidence>
<gene>
    <name evidence="4" type="ORF">ACFFIO_03860</name>
</gene>
<dbReference type="RefSeq" id="WP_378040279.1">
    <property type="nucleotide sequence ID" value="NZ_JBHLWH010000011.1"/>
</dbReference>
<organism evidence="4 5">
    <name type="scientific">Citricoccus parietis</name>
    <dbReference type="NCBI Taxonomy" id="592307"/>
    <lineage>
        <taxon>Bacteria</taxon>
        <taxon>Bacillati</taxon>
        <taxon>Actinomycetota</taxon>
        <taxon>Actinomycetes</taxon>
        <taxon>Micrococcales</taxon>
        <taxon>Micrococcaceae</taxon>
        <taxon>Citricoccus</taxon>
    </lineage>
</organism>
<dbReference type="Pfam" id="PF03703">
    <property type="entry name" value="bPH_2"/>
    <property type="match status" value="1"/>
</dbReference>
<feature type="region of interest" description="Disordered" evidence="1">
    <location>
        <begin position="172"/>
        <end position="215"/>
    </location>
</feature>
<keyword evidence="2" id="KW-1133">Transmembrane helix</keyword>
<feature type="compositionally biased region" description="Low complexity" evidence="1">
    <location>
        <begin position="191"/>
        <end position="201"/>
    </location>
</feature>
<evidence type="ECO:0000313" key="4">
    <source>
        <dbReference type="EMBL" id="MFC0247634.1"/>
    </source>
</evidence>
<keyword evidence="2" id="KW-0472">Membrane</keyword>
<evidence type="ECO:0000259" key="3">
    <source>
        <dbReference type="Pfam" id="PF03703"/>
    </source>
</evidence>
<evidence type="ECO:0000256" key="1">
    <source>
        <dbReference type="SAM" id="MobiDB-lite"/>
    </source>
</evidence>
<proteinExistence type="predicted"/>
<reference evidence="4 5" key="1">
    <citation type="submission" date="2024-09" db="EMBL/GenBank/DDBJ databases">
        <authorList>
            <person name="Sun Q."/>
            <person name="Mori K."/>
        </authorList>
    </citation>
    <scope>NUCLEOTIDE SEQUENCE [LARGE SCALE GENOMIC DNA]</scope>
    <source>
        <strain evidence="4 5">CCM 7609</strain>
    </source>
</reference>
<dbReference type="Proteomes" id="UP001589766">
    <property type="component" value="Unassembled WGS sequence"/>
</dbReference>
<feature type="transmembrane region" description="Helical" evidence="2">
    <location>
        <begin position="21"/>
        <end position="43"/>
    </location>
</feature>
<sequence>MGLRLAPGEQVRVRTRSHPRALTMPVLRLMLIAVATGYVQGFLARPDLADFMVESRSWLVVVAWILAAVALLFGCLRPAWRWFNRRTLLTTRRILQRAGIGKSRERSLHLLSVYDVRLRQRRGQKMTRSGDLLVDHGAGGSWVLANMPEAARLRELILREVGALHQEISAHAGTAGPPAEPGPAPGPALRPAPGQALRPAPGSAPGPMMRGGYRG</sequence>
<keyword evidence="5" id="KW-1185">Reference proteome</keyword>
<keyword evidence="2" id="KW-0812">Transmembrane</keyword>
<feature type="compositionally biased region" description="Pro residues" evidence="1">
    <location>
        <begin position="178"/>
        <end position="190"/>
    </location>
</feature>
<dbReference type="InterPro" id="IPR005182">
    <property type="entry name" value="YdbS-like_PH"/>
</dbReference>
<protein>
    <submittedName>
        <fullName evidence="4">PH domain-containing protein</fullName>
    </submittedName>
</protein>
<feature type="transmembrane region" description="Helical" evidence="2">
    <location>
        <begin position="55"/>
        <end position="76"/>
    </location>
</feature>
<name>A0ABV6F2S4_9MICC</name>